<dbReference type="EMBL" id="CAAALY010015590">
    <property type="protein sequence ID" value="VEL12713.1"/>
    <property type="molecule type" value="Genomic_DNA"/>
</dbReference>
<dbReference type="Gene3D" id="3.30.40.10">
    <property type="entry name" value="Zinc/RING finger domain, C3HC4 (zinc finger)"/>
    <property type="match status" value="1"/>
</dbReference>
<sequence length="131" mass="14402">MGRGPAIQCPLLVPLSPSQLTYTPFRLLSCHRCGLRFCLPAQPNSSSTNLNTDLSLQPITPVTRANPSSLDPLIQCSICLTWSHRSCYSGEVDKTAFRLDWACDGCAGCYSGQLLFRSKLINGEAINIYIY</sequence>
<organism evidence="1 2">
    <name type="scientific">Protopolystoma xenopodis</name>
    <dbReference type="NCBI Taxonomy" id="117903"/>
    <lineage>
        <taxon>Eukaryota</taxon>
        <taxon>Metazoa</taxon>
        <taxon>Spiralia</taxon>
        <taxon>Lophotrochozoa</taxon>
        <taxon>Platyhelminthes</taxon>
        <taxon>Monogenea</taxon>
        <taxon>Polyopisthocotylea</taxon>
        <taxon>Polystomatidea</taxon>
        <taxon>Polystomatidae</taxon>
        <taxon>Protopolystoma</taxon>
    </lineage>
</organism>
<dbReference type="SUPFAM" id="SSF57903">
    <property type="entry name" value="FYVE/PHD zinc finger"/>
    <property type="match status" value="1"/>
</dbReference>
<name>A0A448WIN8_9PLAT</name>
<dbReference type="InterPro" id="IPR011011">
    <property type="entry name" value="Znf_FYVE_PHD"/>
</dbReference>
<dbReference type="InterPro" id="IPR013083">
    <property type="entry name" value="Znf_RING/FYVE/PHD"/>
</dbReference>
<proteinExistence type="predicted"/>
<comment type="caution">
    <text evidence="1">The sequence shown here is derived from an EMBL/GenBank/DDBJ whole genome shotgun (WGS) entry which is preliminary data.</text>
</comment>
<protein>
    <submittedName>
        <fullName evidence="1">Uncharacterized protein</fullName>
    </submittedName>
</protein>
<gene>
    <name evidence="1" type="ORF">PXEA_LOCUS6153</name>
</gene>
<reference evidence="1" key="1">
    <citation type="submission" date="2018-11" db="EMBL/GenBank/DDBJ databases">
        <authorList>
            <consortium name="Pathogen Informatics"/>
        </authorList>
    </citation>
    <scope>NUCLEOTIDE SEQUENCE</scope>
</reference>
<evidence type="ECO:0000313" key="2">
    <source>
        <dbReference type="Proteomes" id="UP000784294"/>
    </source>
</evidence>
<dbReference type="AlphaFoldDB" id="A0A448WIN8"/>
<accession>A0A448WIN8</accession>
<dbReference type="Proteomes" id="UP000784294">
    <property type="component" value="Unassembled WGS sequence"/>
</dbReference>
<keyword evidence="2" id="KW-1185">Reference proteome</keyword>
<evidence type="ECO:0000313" key="1">
    <source>
        <dbReference type="EMBL" id="VEL12713.1"/>
    </source>
</evidence>